<name>A0AAV2ZA82_9STRA</name>
<accession>A0AAV2ZA82</accession>
<dbReference type="Pfam" id="PF08238">
    <property type="entry name" value="Sel1"/>
    <property type="match status" value="6"/>
</dbReference>
<dbReference type="InterPro" id="IPR052945">
    <property type="entry name" value="Mitotic_Regulator"/>
</dbReference>
<evidence type="ECO:0000313" key="2">
    <source>
        <dbReference type="EMBL" id="DBA02919.1"/>
    </source>
</evidence>
<evidence type="ECO:0000256" key="1">
    <source>
        <dbReference type="SAM" id="SignalP"/>
    </source>
</evidence>
<dbReference type="AlphaFoldDB" id="A0AAV2ZA82"/>
<reference evidence="2" key="2">
    <citation type="journal article" date="2023" name="Microbiol Resour">
        <title>Decontamination and Annotation of the Draft Genome Sequence of the Oomycete Lagenidium giganteum ARSEF 373.</title>
        <authorList>
            <person name="Morgan W.R."/>
            <person name="Tartar A."/>
        </authorList>
    </citation>
    <scope>NUCLEOTIDE SEQUENCE</scope>
    <source>
        <strain evidence="2">ARSEF 373</strain>
    </source>
</reference>
<feature type="chain" id="PRO_5043707860" evidence="1">
    <location>
        <begin position="24"/>
        <end position="313"/>
    </location>
</feature>
<comment type="caution">
    <text evidence="2">The sequence shown here is derived from an EMBL/GenBank/DDBJ whole genome shotgun (WGS) entry which is preliminary data.</text>
</comment>
<dbReference type="EMBL" id="DAKRPA010000025">
    <property type="protein sequence ID" value="DBA02919.1"/>
    <property type="molecule type" value="Genomic_DNA"/>
</dbReference>
<evidence type="ECO:0000313" key="3">
    <source>
        <dbReference type="Proteomes" id="UP001146120"/>
    </source>
</evidence>
<keyword evidence="3" id="KW-1185">Reference proteome</keyword>
<dbReference type="SMART" id="SM00671">
    <property type="entry name" value="SEL1"/>
    <property type="match status" value="6"/>
</dbReference>
<protein>
    <submittedName>
        <fullName evidence="2">Uncharacterized protein</fullName>
    </submittedName>
</protein>
<dbReference type="Proteomes" id="UP001146120">
    <property type="component" value="Unassembled WGS sequence"/>
</dbReference>
<organism evidence="2 3">
    <name type="scientific">Lagenidium giganteum</name>
    <dbReference type="NCBI Taxonomy" id="4803"/>
    <lineage>
        <taxon>Eukaryota</taxon>
        <taxon>Sar</taxon>
        <taxon>Stramenopiles</taxon>
        <taxon>Oomycota</taxon>
        <taxon>Peronosporomycetes</taxon>
        <taxon>Pythiales</taxon>
        <taxon>Pythiaceae</taxon>
    </lineage>
</organism>
<dbReference type="InterPro" id="IPR011990">
    <property type="entry name" value="TPR-like_helical_dom_sf"/>
</dbReference>
<dbReference type="InterPro" id="IPR006597">
    <property type="entry name" value="Sel1-like"/>
</dbReference>
<sequence length="313" mass="34016">MRCCLLLLRLCVVVAWRVAVSHAMAWKPRDAIFQTTITPAALSELQYGAQQGNADTTYLYAMVKLYGHGVDRDVPDAVKMLKTLANSGHRDAEFVLGMLYASGEGVGSNDRLAASWLSASANRGHSDAQWMLATMYNHGRGVAINIPRALELLEQSAQDGNAHALFHLGVMYEYGRGVPKNSTHAAALFAQASTQRVPDATYHLALMHLQGRILGKPVDSTRATQLLHEAADLQHAPALFMLGRLCVDGAEGVPIDYVQAREWFRRAAELNDPRVSSMAATAAAELDALLVAVDMRIREQEVALGVPIRAAMS</sequence>
<dbReference type="Gene3D" id="1.25.40.10">
    <property type="entry name" value="Tetratricopeptide repeat domain"/>
    <property type="match status" value="2"/>
</dbReference>
<dbReference type="PANTHER" id="PTHR43628">
    <property type="entry name" value="ACTIVATOR OF C KINASE PROTEIN 1-RELATED"/>
    <property type="match status" value="1"/>
</dbReference>
<gene>
    <name evidence="2" type="ORF">N0F65_005946</name>
</gene>
<keyword evidence="1" id="KW-0732">Signal</keyword>
<reference evidence="2" key="1">
    <citation type="submission" date="2022-11" db="EMBL/GenBank/DDBJ databases">
        <authorList>
            <person name="Morgan W.R."/>
            <person name="Tartar A."/>
        </authorList>
    </citation>
    <scope>NUCLEOTIDE SEQUENCE</scope>
    <source>
        <strain evidence="2">ARSEF 373</strain>
    </source>
</reference>
<feature type="signal peptide" evidence="1">
    <location>
        <begin position="1"/>
        <end position="23"/>
    </location>
</feature>
<dbReference type="PANTHER" id="PTHR43628:SF1">
    <property type="entry name" value="CHITIN SYNTHASE REGULATORY FACTOR 2-RELATED"/>
    <property type="match status" value="1"/>
</dbReference>
<dbReference type="SUPFAM" id="SSF81901">
    <property type="entry name" value="HCP-like"/>
    <property type="match status" value="2"/>
</dbReference>
<proteinExistence type="predicted"/>